<feature type="region of interest" description="Disordered" evidence="1">
    <location>
        <begin position="177"/>
        <end position="442"/>
    </location>
</feature>
<feature type="compositionally biased region" description="Gly residues" evidence="1">
    <location>
        <begin position="390"/>
        <end position="399"/>
    </location>
</feature>
<evidence type="ECO:0000313" key="3">
    <source>
        <dbReference type="Proteomes" id="UP000002791"/>
    </source>
</evidence>
<organism evidence="2 3">
    <name type="scientific">Saccharomonospora cyanea NA-134</name>
    <dbReference type="NCBI Taxonomy" id="882082"/>
    <lineage>
        <taxon>Bacteria</taxon>
        <taxon>Bacillati</taxon>
        <taxon>Actinomycetota</taxon>
        <taxon>Actinomycetes</taxon>
        <taxon>Pseudonocardiales</taxon>
        <taxon>Pseudonocardiaceae</taxon>
        <taxon>Saccharomonospora</taxon>
    </lineage>
</organism>
<feature type="compositionally biased region" description="Low complexity" evidence="1">
    <location>
        <begin position="289"/>
        <end position="298"/>
    </location>
</feature>
<evidence type="ECO:0000256" key="1">
    <source>
        <dbReference type="SAM" id="MobiDB-lite"/>
    </source>
</evidence>
<dbReference type="STRING" id="882082.SaccyDRAFT_4679"/>
<dbReference type="GO" id="GO:0020037">
    <property type="term" value="F:heme binding"/>
    <property type="evidence" value="ECO:0007669"/>
    <property type="project" value="InterPro"/>
</dbReference>
<dbReference type="PROSITE" id="PS00191">
    <property type="entry name" value="CYTOCHROME_B5_1"/>
    <property type="match status" value="1"/>
</dbReference>
<gene>
    <name evidence="2" type="ORF">SaccyDRAFT_4679</name>
</gene>
<dbReference type="InterPro" id="IPR018506">
    <property type="entry name" value="Cyt_B5_heme-BS"/>
</dbReference>
<sequence>MSMPELVRLVLSGSSSDWRDGATRANRLSQDHALVSDHSRQLLTDLESAWTGGGADAARARILVAVEATYQASSAYQSNARTLTDMSYAFDRLKSELEPMPDQPPSRGFWDYVTPWDTDTEDEITRYRELEERNRRAYEAYEQYTRSASQQVTYDYGQLDEFGDGEITLARDEVTGRARSLEAEPRSLDRKQVADDFQRGDGDESRRDADDPAGDARDRQDRKAGTDSEPGDLRPAVHYQEPQDSSFVRTHPGGDELTGDRVGSDSTSVSGYQPPSDPSSTYRPAAYQPSTGNPSGSPVPGGGTQSPWSTAGGSPLVGGYGGSSASGAAGLGTGGGRPGTGTGGTSGSPPGVGRGSGAVPPGPAANAAQGAARPGAAGMAGRVGMAPMGAMGGAAGRGPGSEDSEHQRNYVQDTDEAFSLGDEEDLRDPQTGHIITPPTIGG</sequence>
<dbReference type="AlphaFoldDB" id="H5XD55"/>
<feature type="compositionally biased region" description="Gly residues" evidence="1">
    <location>
        <begin position="315"/>
        <end position="356"/>
    </location>
</feature>
<name>H5XD55_9PSEU</name>
<reference evidence="2 3" key="1">
    <citation type="submission" date="2011-11" db="EMBL/GenBank/DDBJ databases">
        <title>The Noncontiguous Finished sequence of Saccharomonospora cyanea NA-134.</title>
        <authorList>
            <consortium name="US DOE Joint Genome Institute"/>
            <person name="Lucas S."/>
            <person name="Han J."/>
            <person name="Lapidus A."/>
            <person name="Cheng J.-F."/>
            <person name="Goodwin L."/>
            <person name="Pitluck S."/>
            <person name="Peters L."/>
            <person name="Ovchinnikova G."/>
            <person name="Lu M."/>
            <person name="Detter J.C."/>
            <person name="Han C."/>
            <person name="Tapia R."/>
            <person name="Land M."/>
            <person name="Hauser L."/>
            <person name="Kyrpides N."/>
            <person name="Ivanova N."/>
            <person name="Pagani I."/>
            <person name="Brambilla E.-M."/>
            <person name="Klenk H.-P."/>
            <person name="Woyke T."/>
        </authorList>
    </citation>
    <scope>NUCLEOTIDE SEQUENCE [LARGE SCALE GENOMIC DNA]</scope>
    <source>
        <strain evidence="2 3">NA-134</strain>
    </source>
</reference>
<dbReference type="Proteomes" id="UP000002791">
    <property type="component" value="Chromosome"/>
</dbReference>
<evidence type="ECO:0008006" key="4">
    <source>
        <dbReference type="Google" id="ProtNLM"/>
    </source>
</evidence>
<protein>
    <recommendedName>
        <fullName evidence="4">PPE family protein</fullName>
    </recommendedName>
</protein>
<feature type="compositionally biased region" description="Low complexity" evidence="1">
    <location>
        <begin position="364"/>
        <end position="389"/>
    </location>
</feature>
<evidence type="ECO:0000313" key="2">
    <source>
        <dbReference type="EMBL" id="EHR63486.1"/>
    </source>
</evidence>
<accession>H5XD55</accession>
<feature type="compositionally biased region" description="Acidic residues" evidence="1">
    <location>
        <begin position="413"/>
        <end position="426"/>
    </location>
</feature>
<feature type="compositionally biased region" description="Basic and acidic residues" evidence="1">
    <location>
        <begin position="252"/>
        <end position="263"/>
    </location>
</feature>
<feature type="compositionally biased region" description="Basic and acidic residues" evidence="1">
    <location>
        <begin position="177"/>
        <end position="226"/>
    </location>
</feature>
<dbReference type="eggNOG" id="ENOG5031M53">
    <property type="taxonomic scope" value="Bacteria"/>
</dbReference>
<feature type="compositionally biased region" description="Polar residues" evidence="1">
    <location>
        <begin position="264"/>
        <end position="282"/>
    </location>
</feature>
<proteinExistence type="predicted"/>
<dbReference type="EMBL" id="CM001440">
    <property type="protein sequence ID" value="EHR63486.1"/>
    <property type="molecule type" value="Genomic_DNA"/>
</dbReference>
<keyword evidence="3" id="KW-1185">Reference proteome</keyword>
<dbReference type="HOGENOM" id="CLU_639183_0_0_11"/>